<dbReference type="AlphaFoldDB" id="X1C3J9"/>
<organism evidence="2">
    <name type="scientific">marine sediment metagenome</name>
    <dbReference type="NCBI Taxonomy" id="412755"/>
    <lineage>
        <taxon>unclassified sequences</taxon>
        <taxon>metagenomes</taxon>
        <taxon>ecological metagenomes</taxon>
    </lineage>
</organism>
<dbReference type="InterPro" id="IPR036866">
    <property type="entry name" value="RibonucZ/Hydroxyglut_hydro"/>
</dbReference>
<comment type="caution">
    <text evidence="2">The sequence shown here is derived from an EMBL/GenBank/DDBJ whole genome shotgun (WGS) entry which is preliminary data.</text>
</comment>
<accession>X1C3J9</accession>
<protein>
    <recommendedName>
        <fullName evidence="1">Zn-dependent metallo-hydrolase RNA specificity domain-containing protein</fullName>
    </recommendedName>
</protein>
<dbReference type="Gene3D" id="3.40.50.10710">
    <property type="entry name" value="Metallo-hydrolase/oxidoreductase"/>
    <property type="match status" value="1"/>
</dbReference>
<evidence type="ECO:0000313" key="2">
    <source>
        <dbReference type="EMBL" id="GAH02646.1"/>
    </source>
</evidence>
<dbReference type="InterPro" id="IPR042173">
    <property type="entry name" value="RNase_J_2"/>
</dbReference>
<reference evidence="2" key="1">
    <citation type="journal article" date="2014" name="Front. Microbiol.">
        <title>High frequency of phylogenetically diverse reductive dehalogenase-homologous genes in deep subseafloor sedimentary metagenomes.</title>
        <authorList>
            <person name="Kawai M."/>
            <person name="Futagami T."/>
            <person name="Toyoda A."/>
            <person name="Takaki Y."/>
            <person name="Nishi S."/>
            <person name="Hori S."/>
            <person name="Arai W."/>
            <person name="Tsubouchi T."/>
            <person name="Morono Y."/>
            <person name="Uchiyama I."/>
            <person name="Ito T."/>
            <person name="Fujiyama A."/>
            <person name="Inagaki F."/>
            <person name="Takami H."/>
        </authorList>
    </citation>
    <scope>NUCLEOTIDE SEQUENCE</scope>
    <source>
        <strain evidence="2">Expedition CK06-06</strain>
    </source>
</reference>
<evidence type="ECO:0000259" key="1">
    <source>
        <dbReference type="Pfam" id="PF07521"/>
    </source>
</evidence>
<feature type="domain" description="Zn-dependent metallo-hydrolase RNA specificity" evidence="1">
    <location>
        <begin position="2"/>
        <end position="34"/>
    </location>
</feature>
<dbReference type="Pfam" id="PF07521">
    <property type="entry name" value="RMMBL"/>
    <property type="match status" value="1"/>
</dbReference>
<proteinExistence type="predicted"/>
<dbReference type="InterPro" id="IPR011108">
    <property type="entry name" value="RMMBL"/>
</dbReference>
<dbReference type="EMBL" id="BART01020306">
    <property type="protein sequence ID" value="GAH02646.1"/>
    <property type="molecule type" value="Genomic_DNA"/>
</dbReference>
<dbReference type="Gene3D" id="3.60.15.10">
    <property type="entry name" value="Ribonuclease Z/Hydroxyacylglutathione hydrolase-like"/>
    <property type="match status" value="1"/>
</dbReference>
<sequence>MKFYQVHTSGHAEVDTLKKVVKKLKPGKIVPIHTFHPDKYGGLFNRKMEQVLLISTLME</sequence>
<gene>
    <name evidence="2" type="ORF">S01H4_37761</name>
</gene>
<name>X1C3J9_9ZZZZ</name>